<dbReference type="AlphaFoldDB" id="L0PH00"/>
<name>L0PH00_PNEJI</name>
<dbReference type="InParanoid" id="L0PH00"/>
<dbReference type="GO" id="GO:0008017">
    <property type="term" value="F:microtubule binding"/>
    <property type="evidence" value="ECO:0007669"/>
    <property type="project" value="InterPro"/>
</dbReference>
<dbReference type="GO" id="GO:0000776">
    <property type="term" value="C:kinetochore"/>
    <property type="evidence" value="ECO:0007669"/>
    <property type="project" value="TreeGrafter"/>
</dbReference>
<dbReference type="GO" id="GO:0047496">
    <property type="term" value="P:vesicle transport along microtubule"/>
    <property type="evidence" value="ECO:0007669"/>
    <property type="project" value="TreeGrafter"/>
</dbReference>
<evidence type="ECO:0008006" key="6">
    <source>
        <dbReference type="Google" id="ProtNLM"/>
    </source>
</evidence>
<dbReference type="GO" id="GO:0000132">
    <property type="term" value="P:establishment of mitotic spindle orientation"/>
    <property type="evidence" value="ECO:0007669"/>
    <property type="project" value="TreeGrafter"/>
</dbReference>
<gene>
    <name evidence="4" type="ORF">PNEJI1_000277</name>
</gene>
<reference evidence="4 5" key="1">
    <citation type="journal article" date="2012" name="MBio">
        <title>De novo assembly of the Pneumocystis jirovecii genome from a single bronchoalveolar lavage fluid specimen from a patient.</title>
        <authorList>
            <person name="Cisse O.H."/>
            <person name="Pagni M."/>
            <person name="Hauser P.M."/>
        </authorList>
    </citation>
    <scope>NUCLEOTIDE SEQUENCE [LARGE SCALE GENOMIC DNA]</scope>
    <source>
        <strain evidence="4 5">SE8</strain>
    </source>
</reference>
<evidence type="ECO:0000256" key="3">
    <source>
        <dbReference type="SAM" id="Coils"/>
    </source>
</evidence>
<proteinExistence type="inferred from homology"/>
<dbReference type="InterPro" id="IPR033494">
    <property type="entry name" value="NUDE"/>
</dbReference>
<dbReference type="GO" id="GO:0007059">
    <property type="term" value="P:chromosome segregation"/>
    <property type="evidence" value="ECO:0007669"/>
    <property type="project" value="TreeGrafter"/>
</dbReference>
<dbReference type="GO" id="GO:0007020">
    <property type="term" value="P:microtubule nucleation"/>
    <property type="evidence" value="ECO:0007669"/>
    <property type="project" value="TreeGrafter"/>
</dbReference>
<comment type="similarity">
    <text evidence="1">Belongs to the nudE family.</text>
</comment>
<evidence type="ECO:0000313" key="4">
    <source>
        <dbReference type="EMBL" id="CCJ31349.1"/>
    </source>
</evidence>
<sequence length="105" mass="12429">MLISKEININGEHKLIKEENISFHEEDGFCSSSHNDLTDIHSYKERCKELEKALMETRSALDDFQITSKEFEDALEQELEHTEKQYQALKEKNLSLQKEVERWKA</sequence>
<dbReference type="GO" id="GO:0005871">
    <property type="term" value="C:kinesin complex"/>
    <property type="evidence" value="ECO:0007669"/>
    <property type="project" value="TreeGrafter"/>
</dbReference>
<dbReference type="Proteomes" id="UP000010422">
    <property type="component" value="Unassembled WGS sequence"/>
</dbReference>
<evidence type="ECO:0000256" key="1">
    <source>
        <dbReference type="ARBA" id="ARBA00007429"/>
    </source>
</evidence>
<comment type="caution">
    <text evidence="4">The sequence shown here is derived from an EMBL/GenBank/DDBJ whole genome shotgun (WGS) entry which is preliminary data.</text>
</comment>
<organism evidence="5">
    <name type="scientific">Pneumocystis jirovecii</name>
    <name type="common">Human pneumocystis pneumonia agent</name>
    <dbReference type="NCBI Taxonomy" id="42068"/>
    <lineage>
        <taxon>Eukaryota</taxon>
        <taxon>Fungi</taxon>
        <taxon>Dikarya</taxon>
        <taxon>Ascomycota</taxon>
        <taxon>Taphrinomycotina</taxon>
        <taxon>Pneumocystomycetes</taxon>
        <taxon>Pneumocystaceae</taxon>
        <taxon>Pneumocystis</taxon>
    </lineage>
</organism>
<dbReference type="EMBL" id="CAKM01000284">
    <property type="protein sequence ID" value="CCJ31349.1"/>
    <property type="molecule type" value="Genomic_DNA"/>
</dbReference>
<dbReference type="PANTHER" id="PTHR10921:SF1">
    <property type="entry name" value="NUCLEAR DISTRIBUTION PROTEIN NUDE HOMOLOG"/>
    <property type="match status" value="1"/>
</dbReference>
<evidence type="ECO:0000256" key="2">
    <source>
        <dbReference type="ARBA" id="ARBA00023054"/>
    </source>
</evidence>
<dbReference type="VEuPathDB" id="FungiDB:PNEJI1_000277"/>
<evidence type="ECO:0000313" key="5">
    <source>
        <dbReference type="Proteomes" id="UP000010422"/>
    </source>
</evidence>
<keyword evidence="2 3" id="KW-0175">Coiled coil</keyword>
<protein>
    <recommendedName>
        <fullName evidence="6">NUDE domain-containing protein</fullName>
    </recommendedName>
</protein>
<dbReference type="PANTHER" id="PTHR10921">
    <property type="entry name" value="NUCLEAR DISTRIBUTION PROTEIN NUDE HOMOLOG 1"/>
    <property type="match status" value="1"/>
</dbReference>
<feature type="coiled-coil region" evidence="3">
    <location>
        <begin position="40"/>
        <end position="99"/>
    </location>
</feature>
<dbReference type="GO" id="GO:0051642">
    <property type="term" value="P:centrosome localization"/>
    <property type="evidence" value="ECO:0007669"/>
    <property type="project" value="TreeGrafter"/>
</dbReference>
<accession>L0PH00</accession>